<sequence>MALSDIRIFRLLVQLALMTLSLSVIGLCIKAMNELAEDRRKVANLFPLGRILARPIVGVGIALVITCIGIIVVAILNSIYILKDRFPQAIRKRCPQSMSTKTMSVFAVILTPINIVQSYLTAGQSSRVTSSVVSEATIEQILEYTGRSLRYKDMVVVVDYTVISWIILLLLIVGSVIHSFISSPILIDADFSFPCCRYRIVIESSKFSRPEYGDTTKEQLSA</sequence>
<feature type="transmembrane region" description="Helical" evidence="1">
    <location>
        <begin position="52"/>
        <end position="82"/>
    </location>
</feature>
<keyword evidence="1" id="KW-1133">Transmembrane helix</keyword>
<reference evidence="2 3" key="1">
    <citation type="submission" date="2019-05" db="EMBL/GenBank/DDBJ databases">
        <title>Emergence of the Ug99 lineage of the wheat stem rust pathogen through somatic hybridization.</title>
        <authorList>
            <person name="Li F."/>
            <person name="Upadhyaya N.M."/>
            <person name="Sperschneider J."/>
            <person name="Matny O."/>
            <person name="Nguyen-Phuc H."/>
            <person name="Mago R."/>
            <person name="Raley C."/>
            <person name="Miller M.E."/>
            <person name="Silverstein K.A.T."/>
            <person name="Henningsen E."/>
            <person name="Hirsch C.D."/>
            <person name="Visser B."/>
            <person name="Pretorius Z.A."/>
            <person name="Steffenson B.J."/>
            <person name="Schwessinger B."/>
            <person name="Dodds P.N."/>
            <person name="Figueroa M."/>
        </authorList>
    </citation>
    <scope>NUCLEOTIDE SEQUENCE [LARGE SCALE GENOMIC DNA]</scope>
    <source>
        <strain evidence="2 3">Ug99</strain>
    </source>
</reference>
<proteinExistence type="predicted"/>
<feature type="transmembrane region" description="Helical" evidence="1">
    <location>
        <begin position="103"/>
        <end position="120"/>
    </location>
</feature>
<comment type="caution">
    <text evidence="2">The sequence shown here is derived from an EMBL/GenBank/DDBJ whole genome shotgun (WGS) entry which is preliminary data.</text>
</comment>
<evidence type="ECO:0000313" key="3">
    <source>
        <dbReference type="Proteomes" id="UP000325313"/>
    </source>
</evidence>
<feature type="transmembrane region" description="Helical" evidence="1">
    <location>
        <begin position="162"/>
        <end position="181"/>
    </location>
</feature>
<dbReference type="EMBL" id="VDEP01000204">
    <property type="protein sequence ID" value="KAA1124462.1"/>
    <property type="molecule type" value="Genomic_DNA"/>
</dbReference>
<dbReference type="AlphaFoldDB" id="A0A5B0RG98"/>
<dbReference type="Proteomes" id="UP000325313">
    <property type="component" value="Unassembled WGS sequence"/>
</dbReference>
<feature type="transmembrane region" description="Helical" evidence="1">
    <location>
        <begin position="12"/>
        <end position="32"/>
    </location>
</feature>
<keyword evidence="1" id="KW-0472">Membrane</keyword>
<evidence type="ECO:0000256" key="1">
    <source>
        <dbReference type="SAM" id="Phobius"/>
    </source>
</evidence>
<gene>
    <name evidence="2" type="ORF">PGTUg99_033230</name>
</gene>
<accession>A0A5B0RG98</accession>
<keyword evidence="1" id="KW-0812">Transmembrane</keyword>
<evidence type="ECO:0000313" key="2">
    <source>
        <dbReference type="EMBL" id="KAA1124462.1"/>
    </source>
</evidence>
<organism evidence="2 3">
    <name type="scientific">Puccinia graminis f. sp. tritici</name>
    <dbReference type="NCBI Taxonomy" id="56615"/>
    <lineage>
        <taxon>Eukaryota</taxon>
        <taxon>Fungi</taxon>
        <taxon>Dikarya</taxon>
        <taxon>Basidiomycota</taxon>
        <taxon>Pucciniomycotina</taxon>
        <taxon>Pucciniomycetes</taxon>
        <taxon>Pucciniales</taxon>
        <taxon>Pucciniaceae</taxon>
        <taxon>Puccinia</taxon>
    </lineage>
</organism>
<name>A0A5B0RG98_PUCGR</name>
<protein>
    <submittedName>
        <fullName evidence="2">Uncharacterized protein</fullName>
    </submittedName>
</protein>